<dbReference type="Proteomes" id="UP000293846">
    <property type="component" value="Unassembled WGS sequence"/>
</dbReference>
<comment type="caution">
    <text evidence="1">The sequence shown here is derived from an EMBL/GenBank/DDBJ whole genome shotgun (WGS) entry which is preliminary data.</text>
</comment>
<reference evidence="1 2" key="1">
    <citation type="submission" date="2019-03" db="EMBL/GenBank/DDBJ databases">
        <authorList>
            <person name="Jensen L."/>
            <person name="Storgaard J."/>
            <person name="Sulaj E."/>
            <person name="Schramm A."/>
            <person name="Marshall I.P.G."/>
        </authorList>
    </citation>
    <scope>NUCLEOTIDE SEQUENCE [LARGE SCALE GENOMIC DNA]</scope>
    <source>
        <strain evidence="1 2">2017H2G3</strain>
    </source>
</reference>
<dbReference type="OrthoDB" id="2970866at2"/>
<dbReference type="AlphaFoldDB" id="A0A4R1AWS0"/>
<keyword evidence="2" id="KW-1185">Reference proteome</keyword>
<dbReference type="RefSeq" id="WP_131236440.1">
    <property type="nucleotide sequence ID" value="NZ_SJTH01000006.1"/>
</dbReference>
<evidence type="ECO:0000313" key="2">
    <source>
        <dbReference type="Proteomes" id="UP000293846"/>
    </source>
</evidence>
<organism evidence="1 2">
    <name type="scientific">Cytobacillus praedii</name>
    <dbReference type="NCBI Taxonomy" id="1742358"/>
    <lineage>
        <taxon>Bacteria</taxon>
        <taxon>Bacillati</taxon>
        <taxon>Bacillota</taxon>
        <taxon>Bacilli</taxon>
        <taxon>Bacillales</taxon>
        <taxon>Bacillaceae</taxon>
        <taxon>Cytobacillus</taxon>
    </lineage>
</organism>
<evidence type="ECO:0000313" key="1">
    <source>
        <dbReference type="EMBL" id="TCJ04882.1"/>
    </source>
</evidence>
<gene>
    <name evidence="1" type="ORF">E0Y62_06580</name>
</gene>
<dbReference type="EMBL" id="SJTH01000006">
    <property type="protein sequence ID" value="TCJ04882.1"/>
    <property type="molecule type" value="Genomic_DNA"/>
</dbReference>
<sequence>MEGTTELKPATAVKNDQKSLVEITTDHIDKVVSYKGRVWTIYGTTNNGVFAFNGVKPYPEFKFRSQDDFWRSRFKTTFIPAEDVKTLEEIEIAEYVKQEKAADKKKLKKKYATEFFSWLTGHTKGFVSKHLEERFNGYQFAPGHICYEIWKSEGALLLSHNTNFGYTQHSYFDYVTWESDDRLYEKRKREHEDEIIENYRDYIIEEYKKSTESTRW</sequence>
<accession>A0A4R1AWS0</accession>
<proteinExistence type="predicted"/>
<name>A0A4R1AWS0_9BACI</name>
<protein>
    <submittedName>
        <fullName evidence="1">Uncharacterized protein</fullName>
    </submittedName>
</protein>